<dbReference type="AlphaFoldDB" id="Q2PY39"/>
<proteinExistence type="predicted"/>
<dbReference type="EMBL" id="DQ295241">
    <property type="protein sequence ID" value="ABC25388.1"/>
    <property type="molecule type" value="Genomic_DNA"/>
</dbReference>
<organism evidence="1">
    <name type="scientific">uncultured marine bacterium Ant39E11</name>
    <dbReference type="NCBI Taxonomy" id="360427"/>
    <lineage>
        <taxon>Bacteria</taxon>
        <taxon>environmental samples</taxon>
    </lineage>
</organism>
<evidence type="ECO:0000313" key="1">
    <source>
        <dbReference type="EMBL" id="ABC25388.1"/>
    </source>
</evidence>
<accession>Q2PY39</accession>
<sequence length="49" mass="5666">MLGMLEGFGCHVRYMAVFQSYNIDSLACPIQIYHRFMAIMATEYPCADR</sequence>
<protein>
    <submittedName>
        <fullName evidence="1">Uncharacterized protein</fullName>
    </submittedName>
</protein>
<name>Q2PY39_9BACT</name>
<reference evidence="1" key="1">
    <citation type="journal article" date="2006" name="Appl. Environ. Microbiol.">
        <title>Comparative genomics of DNA fragments from six Antarctic marine planktonic bacteria.</title>
        <authorList>
            <person name="Grzymski J.J."/>
            <person name="Carter B.J."/>
            <person name="DeLong E.F."/>
            <person name="Feldman R.A."/>
            <person name="Ghadiri A."/>
            <person name="Murray A.E."/>
        </authorList>
    </citation>
    <scope>NUCLEOTIDE SEQUENCE</scope>
</reference>